<accession>D1CBI8</accession>
<protein>
    <recommendedName>
        <fullName evidence="3 5">acylphosphatase</fullName>
        <ecNumber evidence="2 5">3.6.1.7</ecNumber>
    </recommendedName>
</protein>
<dbReference type="PROSITE" id="PS00151">
    <property type="entry name" value="ACYLPHOSPHATASE_2"/>
    <property type="match status" value="1"/>
</dbReference>
<evidence type="ECO:0000256" key="1">
    <source>
        <dbReference type="ARBA" id="ARBA00005614"/>
    </source>
</evidence>
<dbReference type="PANTHER" id="PTHR47268">
    <property type="entry name" value="ACYLPHOSPHATASE"/>
    <property type="match status" value="1"/>
</dbReference>
<evidence type="ECO:0000256" key="3">
    <source>
        <dbReference type="ARBA" id="ARBA00015991"/>
    </source>
</evidence>
<dbReference type="InterPro" id="IPR001792">
    <property type="entry name" value="Acylphosphatase-like_dom"/>
</dbReference>
<sequence>MDLIRVRVLVSGLVQGVNYRAECKRKATQLGLCGWVRNLPDGRVEAVFQGPKERVEEMLRWCEIGPRMARVEKIQAMQETLQQDCKSFDIVYYVK</sequence>
<dbReference type="STRING" id="525904.Tter_1245"/>
<dbReference type="AlphaFoldDB" id="D1CBI8"/>
<comment type="catalytic activity">
    <reaction evidence="4 5">
        <text>an acyl phosphate + H2O = a carboxylate + phosphate + H(+)</text>
        <dbReference type="Rhea" id="RHEA:14965"/>
        <dbReference type="ChEBI" id="CHEBI:15377"/>
        <dbReference type="ChEBI" id="CHEBI:15378"/>
        <dbReference type="ChEBI" id="CHEBI:29067"/>
        <dbReference type="ChEBI" id="CHEBI:43474"/>
        <dbReference type="ChEBI" id="CHEBI:59918"/>
        <dbReference type="EC" id="3.6.1.7"/>
    </reaction>
</comment>
<comment type="similarity">
    <text evidence="1 6">Belongs to the acylphosphatase family.</text>
</comment>
<dbReference type="Gene3D" id="3.30.70.100">
    <property type="match status" value="1"/>
</dbReference>
<feature type="active site" evidence="5">
    <location>
        <position position="38"/>
    </location>
</feature>
<dbReference type="InterPro" id="IPR017968">
    <property type="entry name" value="Acylphosphatase_CS"/>
</dbReference>
<keyword evidence="9" id="KW-1185">Reference proteome</keyword>
<organism evidence="8 9">
    <name type="scientific">Thermobaculum terrenum (strain ATCC BAA-798 / CCMEE 7001 / YNP1)</name>
    <dbReference type="NCBI Taxonomy" id="525904"/>
    <lineage>
        <taxon>Bacteria</taxon>
        <taxon>Bacillati</taxon>
        <taxon>Chloroflexota</taxon>
        <taxon>Chloroflexia</taxon>
        <taxon>Candidatus Thermobaculales</taxon>
        <taxon>Candidatus Thermobaculaceae</taxon>
        <taxon>Thermobaculum</taxon>
    </lineage>
</organism>
<reference evidence="9" key="1">
    <citation type="journal article" date="2010" name="Stand. Genomic Sci.">
        <title>Complete genome sequence of 'Thermobaculum terrenum' type strain (YNP1).</title>
        <authorList>
            <person name="Kiss H."/>
            <person name="Cleland D."/>
            <person name="Lapidus A."/>
            <person name="Lucas S."/>
            <person name="Glavina Del Rio T."/>
            <person name="Nolan M."/>
            <person name="Tice H."/>
            <person name="Han C."/>
            <person name="Goodwin L."/>
            <person name="Pitluck S."/>
            <person name="Liolios K."/>
            <person name="Ivanova N."/>
            <person name="Mavromatis K."/>
            <person name="Ovchinnikova G."/>
            <person name="Pati A."/>
            <person name="Chen A."/>
            <person name="Palaniappan K."/>
            <person name="Land M."/>
            <person name="Hauser L."/>
            <person name="Chang Y."/>
            <person name="Jeffries C."/>
            <person name="Lu M."/>
            <person name="Brettin T."/>
            <person name="Detter J."/>
            <person name="Goker M."/>
            <person name="Tindall B."/>
            <person name="Beck B."/>
            <person name="McDermott T."/>
            <person name="Woyke T."/>
            <person name="Bristow J."/>
            <person name="Eisen J."/>
            <person name="Markowitz V."/>
            <person name="Hugenholtz P."/>
            <person name="Kyrpides N."/>
            <person name="Klenk H."/>
            <person name="Cheng J."/>
        </authorList>
    </citation>
    <scope>NUCLEOTIDE SEQUENCE [LARGE SCALE GENOMIC DNA]</scope>
    <source>
        <strain evidence="9">ATCC BAA-798 / YNP1</strain>
    </source>
</reference>
<dbReference type="EC" id="3.6.1.7" evidence="2 5"/>
<keyword evidence="5" id="KW-0378">Hydrolase</keyword>
<feature type="domain" description="Acylphosphatase-like" evidence="7">
    <location>
        <begin position="5"/>
        <end position="92"/>
    </location>
</feature>
<gene>
    <name evidence="8" type="ordered locus">Tter_1245</name>
</gene>
<dbReference type="eggNOG" id="COG1254">
    <property type="taxonomic scope" value="Bacteria"/>
</dbReference>
<dbReference type="RefSeq" id="WP_012875188.1">
    <property type="nucleotide sequence ID" value="NC_013525.1"/>
</dbReference>
<dbReference type="HOGENOM" id="CLU_141932_3_2_0"/>
<proteinExistence type="inferred from homology"/>
<dbReference type="InterPro" id="IPR036046">
    <property type="entry name" value="Acylphosphatase-like_dom_sf"/>
</dbReference>
<dbReference type="EMBL" id="CP001825">
    <property type="protein sequence ID" value="ACZ42153.1"/>
    <property type="molecule type" value="Genomic_DNA"/>
</dbReference>
<evidence type="ECO:0000313" key="9">
    <source>
        <dbReference type="Proteomes" id="UP000000323"/>
    </source>
</evidence>
<dbReference type="SUPFAM" id="SSF54975">
    <property type="entry name" value="Acylphosphatase/BLUF domain-like"/>
    <property type="match status" value="1"/>
</dbReference>
<feature type="active site" evidence="5">
    <location>
        <position position="20"/>
    </location>
</feature>
<dbReference type="Pfam" id="PF00708">
    <property type="entry name" value="Acylphosphatase"/>
    <property type="match status" value="1"/>
</dbReference>
<dbReference type="GO" id="GO:0003998">
    <property type="term" value="F:acylphosphatase activity"/>
    <property type="evidence" value="ECO:0007669"/>
    <property type="project" value="UniProtKB-EC"/>
</dbReference>
<dbReference type="Proteomes" id="UP000000323">
    <property type="component" value="Chromosome 1"/>
</dbReference>
<dbReference type="InterPro" id="IPR020456">
    <property type="entry name" value="Acylphosphatase"/>
</dbReference>
<dbReference type="KEGG" id="ttr:Tter_1245"/>
<dbReference type="PROSITE" id="PS51160">
    <property type="entry name" value="ACYLPHOSPHATASE_3"/>
    <property type="match status" value="1"/>
</dbReference>
<evidence type="ECO:0000256" key="5">
    <source>
        <dbReference type="PROSITE-ProRule" id="PRU00520"/>
    </source>
</evidence>
<evidence type="ECO:0000256" key="2">
    <source>
        <dbReference type="ARBA" id="ARBA00012150"/>
    </source>
</evidence>
<evidence type="ECO:0000259" key="7">
    <source>
        <dbReference type="PROSITE" id="PS51160"/>
    </source>
</evidence>
<evidence type="ECO:0000313" key="8">
    <source>
        <dbReference type="EMBL" id="ACZ42153.1"/>
    </source>
</evidence>
<name>D1CBI8_THET1</name>
<dbReference type="OrthoDB" id="9808093at2"/>
<dbReference type="PRINTS" id="PR00112">
    <property type="entry name" value="ACYLPHPHTASE"/>
</dbReference>
<dbReference type="PANTHER" id="PTHR47268:SF4">
    <property type="entry name" value="ACYLPHOSPHATASE"/>
    <property type="match status" value="1"/>
</dbReference>
<evidence type="ECO:0000256" key="4">
    <source>
        <dbReference type="ARBA" id="ARBA00047645"/>
    </source>
</evidence>
<evidence type="ECO:0000256" key="6">
    <source>
        <dbReference type="RuleBase" id="RU004168"/>
    </source>
</evidence>